<dbReference type="PANTHER" id="PTHR30349:SF41">
    <property type="entry name" value="INTEGRASE_RECOMBINASE PROTEIN MJ0367-RELATED"/>
    <property type="match status" value="1"/>
</dbReference>
<name>A0A5C5VDT3_9BACT</name>
<accession>A0A5C5VDT3</accession>
<dbReference type="GO" id="GO:0015074">
    <property type="term" value="P:DNA integration"/>
    <property type="evidence" value="ECO:0007669"/>
    <property type="project" value="InterPro"/>
</dbReference>
<dbReference type="InterPro" id="IPR011010">
    <property type="entry name" value="DNA_brk_join_enz"/>
</dbReference>
<dbReference type="EMBL" id="SIHJ01000001">
    <property type="protein sequence ID" value="TWT35882.1"/>
    <property type="molecule type" value="Genomic_DNA"/>
</dbReference>
<keyword evidence="3" id="KW-0233">DNA recombination</keyword>
<dbReference type="Gene3D" id="1.10.443.10">
    <property type="entry name" value="Intergrase catalytic core"/>
    <property type="match status" value="1"/>
</dbReference>
<gene>
    <name evidence="5" type="ORF">KOR34_07780</name>
</gene>
<evidence type="ECO:0000256" key="2">
    <source>
        <dbReference type="ARBA" id="ARBA00023125"/>
    </source>
</evidence>
<dbReference type="Proteomes" id="UP000316714">
    <property type="component" value="Unassembled WGS sequence"/>
</dbReference>
<proteinExistence type="inferred from homology"/>
<feature type="domain" description="Tyr recombinase" evidence="4">
    <location>
        <begin position="166"/>
        <end position="344"/>
    </location>
</feature>
<evidence type="ECO:0000256" key="3">
    <source>
        <dbReference type="ARBA" id="ARBA00023172"/>
    </source>
</evidence>
<dbReference type="InterPro" id="IPR010998">
    <property type="entry name" value="Integrase_recombinase_N"/>
</dbReference>
<comment type="similarity">
    <text evidence="1">Belongs to the 'phage' integrase family.</text>
</comment>
<dbReference type="Pfam" id="PF00589">
    <property type="entry name" value="Phage_integrase"/>
    <property type="match status" value="1"/>
</dbReference>
<evidence type="ECO:0000259" key="4">
    <source>
        <dbReference type="PROSITE" id="PS51898"/>
    </source>
</evidence>
<comment type="caution">
    <text evidence="5">The sequence shown here is derived from an EMBL/GenBank/DDBJ whole genome shotgun (WGS) entry which is preliminary data.</text>
</comment>
<keyword evidence="6" id="KW-1185">Reference proteome</keyword>
<keyword evidence="2" id="KW-0238">DNA-binding</keyword>
<dbReference type="SUPFAM" id="SSF56349">
    <property type="entry name" value="DNA breaking-rejoining enzymes"/>
    <property type="match status" value="1"/>
</dbReference>
<dbReference type="PANTHER" id="PTHR30349">
    <property type="entry name" value="PHAGE INTEGRASE-RELATED"/>
    <property type="match status" value="1"/>
</dbReference>
<dbReference type="GO" id="GO:0006310">
    <property type="term" value="P:DNA recombination"/>
    <property type="evidence" value="ECO:0007669"/>
    <property type="project" value="UniProtKB-KW"/>
</dbReference>
<sequence length="357" mass="41197">MKAWIFQEARQKAKLGEKKCPWYVGWYDARGKKRQKRVGPKSTAREYARKLEGESAAGLLQSHQRIKWVVFVEQFDRDHLATLEPTSRFQYKLSLDQFQEIVAPLYLDQVTAAAVDEFRAKRLKNGREPATVNKDLRHVRCALNKAKKWGLIPQKVEVELLREPERDPEFVSDGDFALLYGACNTMKQPHDRHYTAEQWWQALLVFAYMTGWRIRQILALEKANVDLEAGVAFVEAARTKGKRDARVELHPVVVQHLRPLMGFDAAVFRWPLAERGLWTHFASLKQEAGVEIPGAFHRLRFGFANANVDSLPEDVLQHLMLHKDRQTTRRYINLAKRMQRQGTAEKLHVPAVLAAQA</sequence>
<dbReference type="AlphaFoldDB" id="A0A5C5VDT3"/>
<dbReference type="InterPro" id="IPR050090">
    <property type="entry name" value="Tyrosine_recombinase_XerCD"/>
</dbReference>
<dbReference type="GO" id="GO:0003677">
    <property type="term" value="F:DNA binding"/>
    <property type="evidence" value="ECO:0007669"/>
    <property type="project" value="UniProtKB-KW"/>
</dbReference>
<evidence type="ECO:0000313" key="5">
    <source>
        <dbReference type="EMBL" id="TWT35882.1"/>
    </source>
</evidence>
<dbReference type="RefSeq" id="WP_197531117.1">
    <property type="nucleotide sequence ID" value="NZ_SIHJ01000001.1"/>
</dbReference>
<dbReference type="PROSITE" id="PS51898">
    <property type="entry name" value="TYR_RECOMBINASE"/>
    <property type="match status" value="1"/>
</dbReference>
<protein>
    <submittedName>
        <fullName evidence="5">Site-specific tyrosine recombinase XerD</fullName>
    </submittedName>
</protein>
<reference evidence="5 6" key="1">
    <citation type="submission" date="2019-02" db="EMBL/GenBank/DDBJ databases">
        <title>Deep-cultivation of Planctomycetes and their phenomic and genomic characterization uncovers novel biology.</title>
        <authorList>
            <person name="Wiegand S."/>
            <person name="Jogler M."/>
            <person name="Boedeker C."/>
            <person name="Pinto D."/>
            <person name="Vollmers J."/>
            <person name="Rivas-Marin E."/>
            <person name="Kohn T."/>
            <person name="Peeters S.H."/>
            <person name="Heuer A."/>
            <person name="Rast P."/>
            <person name="Oberbeckmann S."/>
            <person name="Bunk B."/>
            <person name="Jeske O."/>
            <person name="Meyerdierks A."/>
            <person name="Storesund J.E."/>
            <person name="Kallscheuer N."/>
            <person name="Luecker S."/>
            <person name="Lage O.M."/>
            <person name="Pohl T."/>
            <person name="Merkel B.J."/>
            <person name="Hornburger P."/>
            <person name="Mueller R.-W."/>
            <person name="Bruemmer F."/>
            <person name="Labrenz M."/>
            <person name="Spormann A.M."/>
            <person name="Op Den Camp H."/>
            <person name="Overmann J."/>
            <person name="Amann R."/>
            <person name="Jetten M.S.M."/>
            <person name="Mascher T."/>
            <person name="Medema M.H."/>
            <person name="Devos D.P."/>
            <person name="Kaster A.-K."/>
            <person name="Ovreas L."/>
            <person name="Rohde M."/>
            <person name="Galperin M.Y."/>
            <person name="Jogler C."/>
        </authorList>
    </citation>
    <scope>NUCLEOTIDE SEQUENCE [LARGE SCALE GENOMIC DNA]</scope>
    <source>
        <strain evidence="5 6">KOR34</strain>
    </source>
</reference>
<evidence type="ECO:0000313" key="6">
    <source>
        <dbReference type="Proteomes" id="UP000316714"/>
    </source>
</evidence>
<evidence type="ECO:0000256" key="1">
    <source>
        <dbReference type="ARBA" id="ARBA00008857"/>
    </source>
</evidence>
<dbReference type="Gene3D" id="1.10.150.130">
    <property type="match status" value="1"/>
</dbReference>
<dbReference type="InterPro" id="IPR002104">
    <property type="entry name" value="Integrase_catalytic"/>
</dbReference>
<organism evidence="5 6">
    <name type="scientific">Posidoniimonas corsicana</name>
    <dbReference type="NCBI Taxonomy" id="1938618"/>
    <lineage>
        <taxon>Bacteria</taxon>
        <taxon>Pseudomonadati</taxon>
        <taxon>Planctomycetota</taxon>
        <taxon>Planctomycetia</taxon>
        <taxon>Pirellulales</taxon>
        <taxon>Lacipirellulaceae</taxon>
        <taxon>Posidoniimonas</taxon>
    </lineage>
</organism>
<dbReference type="InterPro" id="IPR013762">
    <property type="entry name" value="Integrase-like_cat_sf"/>
</dbReference>